<accession>G1D0Y9</accession>
<sequence>MPNRYYGRKVVHMSNNHESKIIGVLRRGHFRCNDCIDFSDYDSVVRGVPGGARLECQYCGFRYAEAEAVAEAEAEAVEAEAVEAEAETAEAVELQSECQTCGSEAIDHYYGKEGFYSGAYCAEHAPIAYETSTGRPIFHDTRATFIVGGMNPTDKHVTTVYRNVHPDQVAARVAELEGRGWTRIYATFEAF</sequence>
<feature type="coiled-coil region" evidence="1">
    <location>
        <begin position="67"/>
        <end position="94"/>
    </location>
</feature>
<evidence type="ECO:0000313" key="3">
    <source>
        <dbReference type="Proteomes" id="UP000008403"/>
    </source>
</evidence>
<gene>
    <name evidence="2" type="primary">141</name>
    <name evidence="2" type="ORF">PBI_BASK21_141</name>
</gene>
<organism evidence="2 3">
    <name type="scientific">Mycobacterium phage Bask21</name>
    <dbReference type="NCBI Taxonomy" id="2902889"/>
    <lineage>
        <taxon>Viruses</taxon>
        <taxon>Duplodnaviria</taxon>
        <taxon>Heunggongvirae</taxon>
        <taxon>Uroviricota</taxon>
        <taxon>Caudoviricetes</taxon>
        <taxon>Kostyavirus</taxon>
        <taxon>Kostyavirus bask21</taxon>
    </lineage>
</organism>
<protein>
    <submittedName>
        <fullName evidence="2">Uncharacterized protein</fullName>
    </submittedName>
</protein>
<dbReference type="RefSeq" id="YP_009591299.1">
    <property type="nucleotide sequence ID" value="NC_041846.1"/>
</dbReference>
<dbReference type="Proteomes" id="UP000008403">
    <property type="component" value="Segment"/>
</dbReference>
<proteinExistence type="predicted"/>
<keyword evidence="1" id="KW-0175">Coiled coil</keyword>
<reference evidence="2 3" key="1">
    <citation type="journal article" date="2012" name="J. Virol.">
        <title>Complete Genome Sequences of 138 Mycobacteriophages.</title>
        <authorList>
            <consortium name="the Science Education Alliance Phage Hunters Advancing Genomics and Evolutionary Science Program"/>
            <consortium name="the KwaZulu-Natal Research Institute for Tuberculosis and HIV Mycobacterial Genetics Course Students"/>
            <consortium name="the Phage Hunters Integrating Research and Education Program"/>
            <person name="Hatfull G.F."/>
        </authorList>
    </citation>
    <scope>NUCLEOTIDE SEQUENCE [LARGE SCALE GENOMIC DNA]</scope>
    <source>
        <strain evidence="2 3">Bask21</strain>
    </source>
</reference>
<evidence type="ECO:0000313" key="2">
    <source>
        <dbReference type="EMBL" id="AEK08434.1"/>
    </source>
</evidence>
<keyword evidence="3" id="KW-1185">Reference proteome</keyword>
<dbReference type="GeneID" id="40066755"/>
<evidence type="ECO:0000256" key="1">
    <source>
        <dbReference type="SAM" id="Coils"/>
    </source>
</evidence>
<name>G1D0Y9_9CAUD</name>
<dbReference type="EMBL" id="JF937091">
    <property type="protein sequence ID" value="AEK08434.1"/>
    <property type="molecule type" value="Genomic_DNA"/>
</dbReference>